<organism evidence="1 2">
    <name type="scientific">Candidatus Gottesmanbacteria bacterium RIFCSPHIGHO2_01_FULL_47_48</name>
    <dbReference type="NCBI Taxonomy" id="1798381"/>
    <lineage>
        <taxon>Bacteria</taxon>
        <taxon>Candidatus Gottesmaniibacteriota</taxon>
    </lineage>
</organism>
<dbReference type="InterPro" id="IPR036390">
    <property type="entry name" value="WH_DNA-bd_sf"/>
</dbReference>
<dbReference type="Proteomes" id="UP000177871">
    <property type="component" value="Unassembled WGS sequence"/>
</dbReference>
<evidence type="ECO:0000313" key="2">
    <source>
        <dbReference type="Proteomes" id="UP000177871"/>
    </source>
</evidence>
<protein>
    <recommendedName>
        <fullName evidence="3">Helix-turn-helix type 11 domain-containing protein</fullName>
    </recommendedName>
</protein>
<dbReference type="STRING" id="1798381.A2721_02650"/>
<dbReference type="AlphaFoldDB" id="A0A1F6A4N4"/>
<sequence>MKKIELIWREILENGQKDPVFEQKELASRLGLSTSTVFAALEPLRAIGAVTVGGRGFRLTNFSKVLFFWATHRNLAKDIVYKTRVDLPMVEIEGLVDNETIYGAYSAGRRLLGQAPADYDKVYLYASKTDNLIRRFPRAGGAANVFVLQADPGLPAFGKMTPVSQTFVDLWNLPDWFAQDFLEALKEKFYGGLLS</sequence>
<comment type="caution">
    <text evidence="1">The sequence shown here is derived from an EMBL/GenBank/DDBJ whole genome shotgun (WGS) entry which is preliminary data.</text>
</comment>
<reference evidence="1 2" key="1">
    <citation type="journal article" date="2016" name="Nat. Commun.">
        <title>Thousands of microbial genomes shed light on interconnected biogeochemical processes in an aquifer system.</title>
        <authorList>
            <person name="Anantharaman K."/>
            <person name="Brown C.T."/>
            <person name="Hug L.A."/>
            <person name="Sharon I."/>
            <person name="Castelle C.J."/>
            <person name="Probst A.J."/>
            <person name="Thomas B.C."/>
            <person name="Singh A."/>
            <person name="Wilkins M.J."/>
            <person name="Karaoz U."/>
            <person name="Brodie E.L."/>
            <person name="Williams K.H."/>
            <person name="Hubbard S.S."/>
            <person name="Banfield J.F."/>
        </authorList>
    </citation>
    <scope>NUCLEOTIDE SEQUENCE [LARGE SCALE GENOMIC DNA]</scope>
</reference>
<evidence type="ECO:0000313" key="1">
    <source>
        <dbReference type="EMBL" id="OGG19402.1"/>
    </source>
</evidence>
<dbReference type="EMBL" id="MFJK01000007">
    <property type="protein sequence ID" value="OGG19402.1"/>
    <property type="molecule type" value="Genomic_DNA"/>
</dbReference>
<dbReference type="SUPFAM" id="SSF46785">
    <property type="entry name" value="Winged helix' DNA-binding domain"/>
    <property type="match status" value="1"/>
</dbReference>
<accession>A0A1F6A4N4</accession>
<name>A0A1F6A4N4_9BACT</name>
<gene>
    <name evidence="1" type="ORF">A2721_02650</name>
</gene>
<evidence type="ECO:0008006" key="3">
    <source>
        <dbReference type="Google" id="ProtNLM"/>
    </source>
</evidence>
<proteinExistence type="predicted"/>